<dbReference type="Pfam" id="PF05915">
    <property type="entry name" value="TMEM_230_134"/>
    <property type="match status" value="1"/>
</dbReference>
<evidence type="ECO:0000256" key="6">
    <source>
        <dbReference type="SAM" id="MobiDB-lite"/>
    </source>
</evidence>
<sequence>MSSRRHVRYTPLAGEERDEHETRGSERKRERERERDLRFSYSPKSLDKIPWKSILLALILLSLGSLLLFLSIFIFTGHMGGDHSQASGLLLLGILAFLPGFYETRIAYYSWRGAAGYRFASIPDY</sequence>
<dbReference type="AlphaFoldDB" id="A0A3S4NGG4"/>
<comment type="subcellular location">
    <subcellularLocation>
        <location evidence="1">Membrane</location>
        <topology evidence="1">Multi-pass membrane protein</topology>
    </subcellularLocation>
</comment>
<keyword evidence="4 7" id="KW-1133">Transmembrane helix</keyword>
<evidence type="ECO:0000313" key="9">
    <source>
        <dbReference type="Proteomes" id="UP000283530"/>
    </source>
</evidence>
<evidence type="ECO:0000256" key="4">
    <source>
        <dbReference type="ARBA" id="ARBA00022989"/>
    </source>
</evidence>
<evidence type="ECO:0000313" key="8">
    <source>
        <dbReference type="EMBL" id="RWR76898.1"/>
    </source>
</evidence>
<feature type="compositionally biased region" description="Basic and acidic residues" evidence="6">
    <location>
        <begin position="14"/>
        <end position="36"/>
    </location>
</feature>
<dbReference type="EMBL" id="QPKB01000002">
    <property type="protein sequence ID" value="RWR76898.1"/>
    <property type="molecule type" value="Genomic_DNA"/>
</dbReference>
<dbReference type="InterPro" id="IPR044234">
    <property type="entry name" value="TMEM230"/>
</dbReference>
<keyword evidence="9" id="KW-1185">Reference proteome</keyword>
<comment type="similarity">
    <text evidence="2">Belongs to the TMEM134/TMEM230 family.</text>
</comment>
<keyword evidence="5 7" id="KW-0472">Membrane</keyword>
<comment type="caution">
    <text evidence="8">The sequence shown here is derived from an EMBL/GenBank/DDBJ whole genome shotgun (WGS) entry which is preliminary data.</text>
</comment>
<dbReference type="PANTHER" id="PTHR15664:SF21">
    <property type="entry name" value="TRANSMEMBRANE PROTEIN 230"/>
    <property type="match status" value="1"/>
</dbReference>
<keyword evidence="3 7" id="KW-0812">Transmembrane</keyword>
<dbReference type="GO" id="GO:0012505">
    <property type="term" value="C:endomembrane system"/>
    <property type="evidence" value="ECO:0007669"/>
    <property type="project" value="TreeGrafter"/>
</dbReference>
<evidence type="ECO:0000256" key="1">
    <source>
        <dbReference type="ARBA" id="ARBA00004141"/>
    </source>
</evidence>
<evidence type="ECO:0000256" key="2">
    <source>
        <dbReference type="ARBA" id="ARBA00007743"/>
    </source>
</evidence>
<feature type="transmembrane region" description="Helical" evidence="7">
    <location>
        <begin position="83"/>
        <end position="102"/>
    </location>
</feature>
<evidence type="ECO:0000256" key="3">
    <source>
        <dbReference type="ARBA" id="ARBA00022692"/>
    </source>
</evidence>
<feature type="region of interest" description="Disordered" evidence="6">
    <location>
        <begin position="1"/>
        <end position="36"/>
    </location>
</feature>
<dbReference type="Proteomes" id="UP000283530">
    <property type="component" value="Unassembled WGS sequence"/>
</dbReference>
<organism evidence="8 9">
    <name type="scientific">Cinnamomum micranthum f. kanehirae</name>
    <dbReference type="NCBI Taxonomy" id="337451"/>
    <lineage>
        <taxon>Eukaryota</taxon>
        <taxon>Viridiplantae</taxon>
        <taxon>Streptophyta</taxon>
        <taxon>Embryophyta</taxon>
        <taxon>Tracheophyta</taxon>
        <taxon>Spermatophyta</taxon>
        <taxon>Magnoliopsida</taxon>
        <taxon>Magnoliidae</taxon>
        <taxon>Laurales</taxon>
        <taxon>Lauraceae</taxon>
        <taxon>Cinnamomum</taxon>
    </lineage>
</organism>
<dbReference type="PANTHER" id="PTHR15664">
    <property type="entry name" value="C20ORF30 PROTEIN"/>
    <property type="match status" value="1"/>
</dbReference>
<proteinExistence type="inferred from homology"/>
<dbReference type="GO" id="GO:0016020">
    <property type="term" value="C:membrane"/>
    <property type="evidence" value="ECO:0007669"/>
    <property type="project" value="UniProtKB-SubCell"/>
</dbReference>
<reference evidence="8 9" key="1">
    <citation type="journal article" date="2019" name="Nat. Plants">
        <title>Stout camphor tree genome fills gaps in understanding of flowering plant genome evolution.</title>
        <authorList>
            <person name="Chaw S.M."/>
            <person name="Liu Y.C."/>
            <person name="Wu Y.W."/>
            <person name="Wang H.Y."/>
            <person name="Lin C.I."/>
            <person name="Wu C.S."/>
            <person name="Ke H.M."/>
            <person name="Chang L.Y."/>
            <person name="Hsu C.Y."/>
            <person name="Yang H.T."/>
            <person name="Sudianto E."/>
            <person name="Hsu M.H."/>
            <person name="Wu K.P."/>
            <person name="Wang L.N."/>
            <person name="Leebens-Mack J.H."/>
            <person name="Tsai I.J."/>
        </authorList>
    </citation>
    <scope>NUCLEOTIDE SEQUENCE [LARGE SCALE GENOMIC DNA]</scope>
    <source>
        <strain evidence="9">cv. Chaw 1501</strain>
        <tissue evidence="8">Young leaves</tissue>
    </source>
</reference>
<evidence type="ECO:0000256" key="7">
    <source>
        <dbReference type="SAM" id="Phobius"/>
    </source>
</evidence>
<dbReference type="InterPro" id="IPR008590">
    <property type="entry name" value="TMEM_230/134"/>
</dbReference>
<protein>
    <submittedName>
        <fullName evidence="8">Transmembrane protein 230</fullName>
    </submittedName>
</protein>
<evidence type="ECO:0000256" key="5">
    <source>
        <dbReference type="ARBA" id="ARBA00023136"/>
    </source>
</evidence>
<accession>A0A3S4NGG4</accession>
<name>A0A3S4NGG4_9MAGN</name>
<gene>
    <name evidence="8" type="ORF">CKAN_00536200</name>
</gene>
<feature type="transmembrane region" description="Helical" evidence="7">
    <location>
        <begin position="54"/>
        <end position="77"/>
    </location>
</feature>